<name>A0ABS7E424_9GAMM</name>
<dbReference type="PRINTS" id="PR00813">
    <property type="entry name" value="BCTERIALGSPG"/>
</dbReference>
<comment type="caution">
    <text evidence="3">The sequence shown here is derived from an EMBL/GenBank/DDBJ whole genome shotgun (WGS) entry which is preliminary data.</text>
</comment>
<dbReference type="Pfam" id="PF07963">
    <property type="entry name" value="N_methyl"/>
    <property type="match status" value="1"/>
</dbReference>
<organism evidence="3 4">
    <name type="scientific">Shewanella nanhaiensis</name>
    <dbReference type="NCBI Taxonomy" id="2864872"/>
    <lineage>
        <taxon>Bacteria</taxon>
        <taxon>Pseudomonadati</taxon>
        <taxon>Pseudomonadota</taxon>
        <taxon>Gammaproteobacteria</taxon>
        <taxon>Alteromonadales</taxon>
        <taxon>Shewanellaceae</taxon>
        <taxon>Shewanella</taxon>
    </lineage>
</organism>
<dbReference type="InterPro" id="IPR045584">
    <property type="entry name" value="Pilin-like"/>
</dbReference>
<keyword evidence="1" id="KW-0488">Methylation</keyword>
<dbReference type="NCBIfam" id="TIGR02532">
    <property type="entry name" value="IV_pilin_GFxxxE"/>
    <property type="match status" value="1"/>
</dbReference>
<keyword evidence="2" id="KW-0472">Membrane</keyword>
<evidence type="ECO:0000313" key="3">
    <source>
        <dbReference type="EMBL" id="MBW8184439.1"/>
    </source>
</evidence>
<proteinExistence type="predicted"/>
<keyword evidence="2" id="KW-1133">Transmembrane helix</keyword>
<reference evidence="3 4" key="1">
    <citation type="submission" date="2021-07" db="EMBL/GenBank/DDBJ databases">
        <title>Shewanella sp. nov, isolated from SCS.</title>
        <authorList>
            <person name="Cao W.R."/>
        </authorList>
    </citation>
    <scope>NUCLEOTIDE SEQUENCE [LARGE SCALE GENOMIC DNA]</scope>
    <source>
        <strain evidence="3 4">NR704-98</strain>
    </source>
</reference>
<evidence type="ECO:0000256" key="2">
    <source>
        <dbReference type="SAM" id="Phobius"/>
    </source>
</evidence>
<dbReference type="InterPro" id="IPR000983">
    <property type="entry name" value="Bac_GSPG_pilin"/>
</dbReference>
<accession>A0ABS7E424</accession>
<dbReference type="PANTHER" id="PTHR30093:SF47">
    <property type="entry name" value="TYPE IV PILUS NON-CORE MINOR PILIN PILE"/>
    <property type="match status" value="1"/>
</dbReference>
<dbReference type="PANTHER" id="PTHR30093">
    <property type="entry name" value="GENERAL SECRETION PATHWAY PROTEIN G"/>
    <property type="match status" value="1"/>
</dbReference>
<dbReference type="InterPro" id="IPR031982">
    <property type="entry name" value="PilE-like"/>
</dbReference>
<dbReference type="Pfam" id="PF16732">
    <property type="entry name" value="ComP_DUS"/>
    <property type="match status" value="1"/>
</dbReference>
<gene>
    <name evidence="3" type="ORF">K0625_12225</name>
</gene>
<evidence type="ECO:0000256" key="1">
    <source>
        <dbReference type="ARBA" id="ARBA00022481"/>
    </source>
</evidence>
<dbReference type="InterPro" id="IPR012902">
    <property type="entry name" value="N_methyl_site"/>
</dbReference>
<dbReference type="Gene3D" id="3.30.700.10">
    <property type="entry name" value="Glycoprotein, Type 4 Pilin"/>
    <property type="match status" value="1"/>
</dbReference>
<sequence>MKMRNGFTLVELMVGIAIIGILTAIAYPSYTEYVAEGARAEAHTSLLRISNLQEQFYLDNRTYTEDMNELGVGADPFVTQSNLYSIDSTGTGSFVLVATALGVQATRDSACATIQITDTGAKTPTECW</sequence>
<keyword evidence="4" id="KW-1185">Reference proteome</keyword>
<feature type="transmembrane region" description="Helical" evidence="2">
    <location>
        <begin position="12"/>
        <end position="30"/>
    </location>
</feature>
<protein>
    <submittedName>
        <fullName evidence="3">Prepilin-type N-terminal cleavage/methylation domain-containing protein</fullName>
    </submittedName>
</protein>
<dbReference type="EMBL" id="JAHZST010000007">
    <property type="protein sequence ID" value="MBW8184439.1"/>
    <property type="molecule type" value="Genomic_DNA"/>
</dbReference>
<evidence type="ECO:0000313" key="4">
    <source>
        <dbReference type="Proteomes" id="UP001195963"/>
    </source>
</evidence>
<dbReference type="SUPFAM" id="SSF54523">
    <property type="entry name" value="Pili subunits"/>
    <property type="match status" value="1"/>
</dbReference>
<keyword evidence="2" id="KW-0812">Transmembrane</keyword>
<dbReference type="Proteomes" id="UP001195963">
    <property type="component" value="Unassembled WGS sequence"/>
</dbReference>
<dbReference type="RefSeq" id="WP_220109946.1">
    <property type="nucleotide sequence ID" value="NZ_JAHZST010000007.1"/>
</dbReference>